<dbReference type="InterPro" id="IPR027417">
    <property type="entry name" value="P-loop_NTPase"/>
</dbReference>
<evidence type="ECO:0000313" key="11">
    <source>
        <dbReference type="Proteomes" id="UP000280501"/>
    </source>
</evidence>
<dbReference type="InterPro" id="IPR024402">
    <property type="entry name" value="DUF2726"/>
</dbReference>
<dbReference type="Proteomes" id="UP000280501">
    <property type="component" value="Unassembled WGS sequence"/>
</dbReference>
<evidence type="ECO:0000256" key="5">
    <source>
        <dbReference type="ARBA" id="ARBA00022840"/>
    </source>
</evidence>
<dbReference type="GO" id="GO:0004386">
    <property type="term" value="F:helicase activity"/>
    <property type="evidence" value="ECO:0007669"/>
    <property type="project" value="UniProtKB-KW"/>
</dbReference>
<dbReference type="Pfam" id="PF13087">
    <property type="entry name" value="AAA_12"/>
    <property type="match status" value="1"/>
</dbReference>
<accession>A0A3N4YLJ3</accession>
<dbReference type="OrthoDB" id="9757917at2"/>
<dbReference type="Pfam" id="PF13086">
    <property type="entry name" value="AAA_11"/>
    <property type="match status" value="1"/>
</dbReference>
<feature type="coiled-coil region" evidence="6">
    <location>
        <begin position="424"/>
        <end position="451"/>
    </location>
</feature>
<proteinExistence type="inferred from homology"/>
<organism evidence="10 11">
    <name type="scientific">Myceligenerans xiligouense</name>
    <dbReference type="NCBI Taxonomy" id="253184"/>
    <lineage>
        <taxon>Bacteria</taxon>
        <taxon>Bacillati</taxon>
        <taxon>Actinomycetota</taxon>
        <taxon>Actinomycetes</taxon>
        <taxon>Micrococcales</taxon>
        <taxon>Promicromonosporaceae</taxon>
        <taxon>Myceligenerans</taxon>
    </lineage>
</organism>
<keyword evidence="2" id="KW-0547">Nucleotide-binding</keyword>
<gene>
    <name evidence="10" type="ORF">EDD34_1595</name>
</gene>
<evidence type="ECO:0000259" key="8">
    <source>
        <dbReference type="Pfam" id="PF13086"/>
    </source>
</evidence>
<feature type="domain" description="DUF2726" evidence="7">
    <location>
        <begin position="861"/>
        <end position="932"/>
    </location>
</feature>
<comment type="similarity">
    <text evidence="1">Belongs to the DNA2/NAM7 helicase family.</text>
</comment>
<dbReference type="Gene3D" id="3.40.50.300">
    <property type="entry name" value="P-loop containing nucleotide triphosphate hydrolases"/>
    <property type="match status" value="2"/>
</dbReference>
<dbReference type="PANTHER" id="PTHR43788">
    <property type="entry name" value="DNA2/NAM7 HELICASE FAMILY MEMBER"/>
    <property type="match status" value="1"/>
</dbReference>
<evidence type="ECO:0000256" key="6">
    <source>
        <dbReference type="SAM" id="Coils"/>
    </source>
</evidence>
<dbReference type="GO" id="GO:0005524">
    <property type="term" value="F:ATP binding"/>
    <property type="evidence" value="ECO:0007669"/>
    <property type="project" value="UniProtKB-KW"/>
</dbReference>
<keyword evidence="3" id="KW-0378">Hydrolase</keyword>
<keyword evidence="6" id="KW-0175">Coiled coil</keyword>
<reference evidence="10 11" key="1">
    <citation type="submission" date="2018-11" db="EMBL/GenBank/DDBJ databases">
        <title>Sequencing the genomes of 1000 actinobacteria strains.</title>
        <authorList>
            <person name="Klenk H.-P."/>
        </authorList>
    </citation>
    <scope>NUCLEOTIDE SEQUENCE [LARGE SCALE GENOMIC DNA]</scope>
    <source>
        <strain evidence="10 11">DSM 15700</strain>
    </source>
</reference>
<name>A0A3N4YLJ3_9MICO</name>
<dbReference type="InterPro" id="IPR050534">
    <property type="entry name" value="Coronavir_polyprotein_1ab"/>
</dbReference>
<sequence length="942" mass="106943">MTSALDPHRYLVLIRDARDGAPFDDATARVVAFWFDDRYAWLEHTSGEPRRRKYRPQRVRVLQKPRSLMPEGRCARVTYRAKNGDMAAVVAAQVLRFDAVDDSGAWIRVFHASGDGMRTIREADVRRIVVDGADDAEGRPILDYWRRIAGRQPEGPTSLVGHYEAMRIVDRESALAHFLHRRPIGRTEVERAVLYPFGINLSQRAAVRNALEHDVSVIQGPPGTGKTQTILNIIANIVLDPGATVGVVSLNNEAVKNVGEKLHDAGYDFVVAGLGPKAKREAFFTAVPDLRTARTVHRLEHSARTDDDGAATDTKLKNLDKRLVKLQELDRERAQKSGERAAYELEQSHFREHLDRHEIPPLDDFPLLWRSSRRILALLVDNALGPLTTTRAQRIRRWLRQYLRYGIIRSLDPEDTEVVLRLQEAYYERRIAELRRRVEQIDRRLESAKYKDLRGRLVGMSQALFGAEIAARELPESTALPSYPRLTRELLQEFPVVLSTCHSLRAGLPDGELLDYLIVDEASQVDLVTAAVAMALARRIVVVGDSRQLQHIAKKAYAEGLRAPSSDTDYLRHNLLSAVIARYGDDLPEVTLQEHYRCDPMIIGYCNKKFYRDELIPFTQDNPRVARPMRVELTAPGGHMRSVKGKGAYSQRELDQMSQEVLPGWLAHRRPEDCALVSPFRLHADEAATNLRPYIAADTVHKFQGRERAAVSFTTVIDDTKQGNLRVQFVDQPHLVNVAVSRAKEEFVLVTHHSMLPRTRHIHDLIGYIRYQDPGNIRESDLVGVFDLLYRDFSQRLRPLAKRVVPRGESPAEAIAWTVLDDVLGAEEYSNLGLSAQMFVRNLVPEPSVLTPRQKEYVDNGASVDFLVHNRVTNRPVLAIEVDGWQFHRGDSRQTTRDRRKDAIFGRIGIPLLRLETTGHGEEQRIREALDKALGEQWEELA</sequence>
<dbReference type="Gene3D" id="3.40.960.10">
    <property type="entry name" value="VSR Endonuclease"/>
    <property type="match status" value="1"/>
</dbReference>
<dbReference type="SUPFAM" id="SSF52540">
    <property type="entry name" value="P-loop containing nucleoside triphosphate hydrolases"/>
    <property type="match status" value="1"/>
</dbReference>
<evidence type="ECO:0000256" key="3">
    <source>
        <dbReference type="ARBA" id="ARBA00022801"/>
    </source>
</evidence>
<dbReference type="GO" id="GO:0016787">
    <property type="term" value="F:hydrolase activity"/>
    <property type="evidence" value="ECO:0007669"/>
    <property type="project" value="UniProtKB-KW"/>
</dbReference>
<dbReference type="Pfam" id="PF10881">
    <property type="entry name" value="DUF2726"/>
    <property type="match status" value="1"/>
</dbReference>
<keyword evidence="11" id="KW-1185">Reference proteome</keyword>
<dbReference type="AlphaFoldDB" id="A0A3N4YLJ3"/>
<evidence type="ECO:0000259" key="7">
    <source>
        <dbReference type="Pfam" id="PF10881"/>
    </source>
</evidence>
<evidence type="ECO:0000256" key="2">
    <source>
        <dbReference type="ARBA" id="ARBA00022741"/>
    </source>
</evidence>
<evidence type="ECO:0000256" key="4">
    <source>
        <dbReference type="ARBA" id="ARBA00022806"/>
    </source>
</evidence>
<dbReference type="EMBL" id="RKQZ01000001">
    <property type="protein sequence ID" value="RPF20987.1"/>
    <property type="molecule type" value="Genomic_DNA"/>
</dbReference>
<protein>
    <submittedName>
        <fullName evidence="10">Uncharacterized protein DUF2726</fullName>
    </submittedName>
</protein>
<evidence type="ECO:0000256" key="1">
    <source>
        <dbReference type="ARBA" id="ARBA00007913"/>
    </source>
</evidence>
<dbReference type="InterPro" id="IPR041679">
    <property type="entry name" value="DNA2/NAM7-like_C"/>
</dbReference>
<keyword evidence="5" id="KW-0067">ATP-binding</keyword>
<keyword evidence="4" id="KW-0347">Helicase</keyword>
<dbReference type="InterPro" id="IPR041677">
    <property type="entry name" value="DNA2/NAM7_AAA_11"/>
</dbReference>
<feature type="domain" description="DNA2/NAM7 helicase helicase" evidence="8">
    <location>
        <begin position="199"/>
        <end position="550"/>
    </location>
</feature>
<dbReference type="RefSeq" id="WP_123814091.1">
    <property type="nucleotide sequence ID" value="NZ_RKQZ01000001.1"/>
</dbReference>
<feature type="domain" description="DNA2/NAM7 helicase-like C-terminal" evidence="9">
    <location>
        <begin position="583"/>
        <end position="753"/>
    </location>
</feature>
<comment type="caution">
    <text evidence="10">The sequence shown here is derived from an EMBL/GenBank/DDBJ whole genome shotgun (WGS) entry which is preliminary data.</text>
</comment>
<evidence type="ECO:0000259" key="9">
    <source>
        <dbReference type="Pfam" id="PF13087"/>
    </source>
</evidence>
<dbReference type="PANTHER" id="PTHR43788:SF8">
    <property type="entry name" value="DNA-BINDING PROTEIN SMUBP-2"/>
    <property type="match status" value="1"/>
</dbReference>
<evidence type="ECO:0000313" key="10">
    <source>
        <dbReference type="EMBL" id="RPF20987.1"/>
    </source>
</evidence>